<dbReference type="InterPro" id="IPR008927">
    <property type="entry name" value="6-PGluconate_DH-like_C_sf"/>
</dbReference>
<comment type="similarity">
    <text evidence="1">Belongs to the UDP-glucose/GDP-mannose dehydrogenase family.</text>
</comment>
<dbReference type="InterPro" id="IPR036291">
    <property type="entry name" value="NAD(P)-bd_dom_sf"/>
</dbReference>
<feature type="domain" description="UDP-glucose/GDP-mannose dehydrogenase N-terminal" evidence="3">
    <location>
        <begin position="42"/>
        <end position="96"/>
    </location>
</feature>
<protein>
    <recommendedName>
        <fullName evidence="6">UDP-glucose/GDP-mannose dehydrogenase family protein</fullName>
    </recommendedName>
</protein>
<evidence type="ECO:0000259" key="2">
    <source>
        <dbReference type="Pfam" id="PF00984"/>
    </source>
</evidence>
<comment type="caution">
    <text evidence="4">The sequence shown here is derived from an EMBL/GenBank/DDBJ whole genome shotgun (WGS) entry which is preliminary data.</text>
</comment>
<dbReference type="Gene3D" id="1.20.5.100">
    <property type="entry name" value="Cytochrome c1, transmembrane anchor, C-terminal"/>
    <property type="match status" value="1"/>
</dbReference>
<dbReference type="InterPro" id="IPR014026">
    <property type="entry name" value="UDP-Glc/GDP-Man_DH_dimer"/>
</dbReference>
<evidence type="ECO:0000256" key="1">
    <source>
        <dbReference type="ARBA" id="ARBA00006601"/>
    </source>
</evidence>
<dbReference type="SUPFAM" id="SSF51735">
    <property type="entry name" value="NAD(P)-binding Rossmann-fold domains"/>
    <property type="match status" value="1"/>
</dbReference>
<dbReference type="SUPFAM" id="SSF48179">
    <property type="entry name" value="6-phosphogluconate dehydrogenase C-terminal domain-like"/>
    <property type="match status" value="1"/>
</dbReference>
<dbReference type="InterPro" id="IPR001732">
    <property type="entry name" value="UDP-Glc/GDP-Man_DH_N"/>
</dbReference>
<dbReference type="PANTHER" id="PTHR43750">
    <property type="entry name" value="UDP-GLUCOSE 6-DEHYDROGENASE TUAD"/>
    <property type="match status" value="1"/>
</dbReference>
<dbReference type="AlphaFoldDB" id="A0A4R0IXC9"/>
<dbReference type="Proteomes" id="UP000294225">
    <property type="component" value="Unassembled WGS sequence"/>
</dbReference>
<evidence type="ECO:0008006" key="6">
    <source>
        <dbReference type="Google" id="ProtNLM"/>
    </source>
</evidence>
<reference evidence="4 5" key="1">
    <citation type="submission" date="2019-02" db="EMBL/GenBank/DDBJ databases">
        <title>Kribbella capetownensis sp. nov. and Kribbella speibonae sp. nov., isolated from soil.</title>
        <authorList>
            <person name="Curtis S.M."/>
            <person name="Norton I."/>
            <person name="Everest G.J."/>
            <person name="Meyers P.R."/>
        </authorList>
    </citation>
    <scope>NUCLEOTIDE SEQUENCE [LARGE SCALE GENOMIC DNA]</scope>
    <source>
        <strain evidence="4 5">YM55</strain>
    </source>
</reference>
<dbReference type="GO" id="GO:0016616">
    <property type="term" value="F:oxidoreductase activity, acting on the CH-OH group of donors, NAD or NADP as acceptor"/>
    <property type="evidence" value="ECO:0007669"/>
    <property type="project" value="InterPro"/>
</dbReference>
<gene>
    <name evidence="4" type="ORF">E0H92_27070</name>
</gene>
<name>A0A4R0IXC9_9ACTN</name>
<sequence length="267" mass="29445">MAKFIVIGRGYVGSSIERFLSRRYDVESWDILDETPAPYARSKEFDAVFLCLPTPQSETGEADITAIEKTLGSMQADLFVLKSTVPPGTVDALSEKYGARIVFWPEYIGESKYANPYFPTEIADEPFAIIGGEATLRSRLIDILIPVMGPTVRYHQCSALEAELAKYAENTFFATKVTFCYEFAHICGAFGADWHAVREAWLCDPRINPMHTAVFRDDPGFGGKCLPKDLAAILHSSETAGYFPVQLRATQAANAIIRGEAPGEAQP</sequence>
<dbReference type="Pfam" id="PF03721">
    <property type="entry name" value="UDPG_MGDP_dh_N"/>
    <property type="match status" value="1"/>
</dbReference>
<dbReference type="Gene3D" id="3.40.50.720">
    <property type="entry name" value="NAD(P)-binding Rossmann-like Domain"/>
    <property type="match status" value="2"/>
</dbReference>
<proteinExistence type="inferred from homology"/>
<accession>A0A4R0IXC9</accession>
<dbReference type="EMBL" id="SJKC01000003">
    <property type="protein sequence ID" value="TCC36316.1"/>
    <property type="molecule type" value="Genomic_DNA"/>
</dbReference>
<dbReference type="PANTHER" id="PTHR43750:SF3">
    <property type="entry name" value="UDP-GLUCOSE 6-DEHYDROGENASE TUAD"/>
    <property type="match status" value="1"/>
</dbReference>
<evidence type="ECO:0000259" key="3">
    <source>
        <dbReference type="Pfam" id="PF03721"/>
    </source>
</evidence>
<evidence type="ECO:0000313" key="4">
    <source>
        <dbReference type="EMBL" id="TCC36316.1"/>
    </source>
</evidence>
<dbReference type="Pfam" id="PF00984">
    <property type="entry name" value="UDPG_MGDP_dh"/>
    <property type="match status" value="1"/>
</dbReference>
<evidence type="ECO:0000313" key="5">
    <source>
        <dbReference type="Proteomes" id="UP000294225"/>
    </source>
</evidence>
<feature type="domain" description="UDP-glucose/GDP-mannose dehydrogenase dimerisation" evidence="2">
    <location>
        <begin position="161"/>
        <end position="254"/>
    </location>
</feature>
<dbReference type="GO" id="GO:0051287">
    <property type="term" value="F:NAD binding"/>
    <property type="evidence" value="ECO:0007669"/>
    <property type="project" value="InterPro"/>
</dbReference>
<organism evidence="4 5">
    <name type="scientific">Kribbella speibonae</name>
    <dbReference type="NCBI Taxonomy" id="1572660"/>
    <lineage>
        <taxon>Bacteria</taxon>
        <taxon>Bacillati</taxon>
        <taxon>Actinomycetota</taxon>
        <taxon>Actinomycetes</taxon>
        <taxon>Propionibacteriales</taxon>
        <taxon>Kribbellaceae</taxon>
        <taxon>Kribbella</taxon>
    </lineage>
</organism>
<dbReference type="RefSeq" id="WP_131498142.1">
    <property type="nucleotide sequence ID" value="NZ_SJKC01000003.1"/>
</dbReference>